<sequence length="310" mass="33086">MNWLGAVLTVCVLVSSARCASDAIPWCYDLPSCSDSTWATIATKFCNGTRQSPIDIVSGSAQSDSSLTAFKFDNYDITTSLKSITNTGKTVKVNFNSNIKISGGGLSEDYDSLQFHLHWGNGAAVPGSEHTVNGKRYPMELHIVNSKASFNGDTTLAVADGTGLAALGFLIEEMPGDATGQPASWKKLTTYLTNITNSGESVSLSGAGISLDDLLPGVNRSSYYRYLGSLTTPSCNEAVVWTVFKDKVQVSKDLIDLFSTTVRVSNTSAPLIINNFRRIQPAQSVTQTSSTSKTCYSLGLMALSVLLGKL</sequence>
<dbReference type="PROSITE" id="PS00162">
    <property type="entry name" value="ALPHA_CA_1"/>
    <property type="match status" value="1"/>
</dbReference>
<evidence type="ECO:0000256" key="6">
    <source>
        <dbReference type="ARBA" id="ARBA00022833"/>
    </source>
</evidence>
<dbReference type="InterPro" id="IPR001148">
    <property type="entry name" value="CA_dom"/>
</dbReference>
<dbReference type="InterPro" id="IPR023561">
    <property type="entry name" value="Carbonic_anhydrase_a-class"/>
</dbReference>
<comment type="function">
    <text evidence="9">Reversible hydration of carbon dioxide.</text>
</comment>
<keyword evidence="7" id="KW-0325">Glycoprotein</keyword>
<keyword evidence="5 9" id="KW-0732">Signal</keyword>
<dbReference type="GO" id="GO:0004089">
    <property type="term" value="F:carbonate dehydratase activity"/>
    <property type="evidence" value="ECO:0007669"/>
    <property type="project" value="UniProtKB-UniRule"/>
</dbReference>
<dbReference type="AlphaFoldDB" id="A0AAW1F783"/>
<dbReference type="EMBL" id="JBCEZU010000100">
    <property type="protein sequence ID" value="KAK9530465.1"/>
    <property type="molecule type" value="Genomic_DNA"/>
</dbReference>
<name>A0AAW1F783_ZOAVI</name>
<dbReference type="Gene3D" id="3.10.200.10">
    <property type="entry name" value="Alpha carbonic anhydrase"/>
    <property type="match status" value="1"/>
</dbReference>
<dbReference type="InterPro" id="IPR041874">
    <property type="entry name" value="CA4/CA15"/>
</dbReference>
<evidence type="ECO:0000259" key="10">
    <source>
        <dbReference type="PROSITE" id="PS51144"/>
    </source>
</evidence>
<evidence type="ECO:0000256" key="2">
    <source>
        <dbReference type="ARBA" id="ARBA00010718"/>
    </source>
</evidence>
<dbReference type="FunFam" id="3.10.200.10:FF:000003">
    <property type="entry name" value="Carbonic anhydrase 12"/>
    <property type="match status" value="1"/>
</dbReference>
<organism evidence="11 12">
    <name type="scientific">Zoarces viviparus</name>
    <name type="common">Viviparous eelpout</name>
    <name type="synonym">Blennius viviparus</name>
    <dbReference type="NCBI Taxonomy" id="48416"/>
    <lineage>
        <taxon>Eukaryota</taxon>
        <taxon>Metazoa</taxon>
        <taxon>Chordata</taxon>
        <taxon>Craniata</taxon>
        <taxon>Vertebrata</taxon>
        <taxon>Euteleostomi</taxon>
        <taxon>Actinopterygii</taxon>
        <taxon>Neopterygii</taxon>
        <taxon>Teleostei</taxon>
        <taxon>Neoteleostei</taxon>
        <taxon>Acanthomorphata</taxon>
        <taxon>Eupercaria</taxon>
        <taxon>Perciformes</taxon>
        <taxon>Cottioidei</taxon>
        <taxon>Zoarcales</taxon>
        <taxon>Zoarcidae</taxon>
        <taxon>Zoarcinae</taxon>
        <taxon>Zoarces</taxon>
    </lineage>
</organism>
<dbReference type="GO" id="GO:0008270">
    <property type="term" value="F:zinc ion binding"/>
    <property type="evidence" value="ECO:0007669"/>
    <property type="project" value="UniProtKB-UniRule"/>
</dbReference>
<dbReference type="GO" id="GO:0005886">
    <property type="term" value="C:plasma membrane"/>
    <property type="evidence" value="ECO:0007669"/>
    <property type="project" value="TreeGrafter"/>
</dbReference>
<keyword evidence="12" id="KW-1185">Reference proteome</keyword>
<evidence type="ECO:0000256" key="7">
    <source>
        <dbReference type="ARBA" id="ARBA00023180"/>
    </source>
</evidence>
<dbReference type="Proteomes" id="UP001488805">
    <property type="component" value="Unassembled WGS sequence"/>
</dbReference>
<keyword evidence="8 9" id="KW-0456">Lyase</keyword>
<dbReference type="Pfam" id="PF00194">
    <property type="entry name" value="Carb_anhydrase"/>
    <property type="match status" value="1"/>
</dbReference>
<dbReference type="EC" id="4.2.1.1" evidence="3 9"/>
<dbReference type="InterPro" id="IPR036398">
    <property type="entry name" value="CA_dom_sf"/>
</dbReference>
<evidence type="ECO:0000313" key="11">
    <source>
        <dbReference type="EMBL" id="KAK9530465.1"/>
    </source>
</evidence>
<comment type="similarity">
    <text evidence="2 9">Belongs to the alpha-carbonic anhydrase family.</text>
</comment>
<evidence type="ECO:0000256" key="3">
    <source>
        <dbReference type="ARBA" id="ARBA00012925"/>
    </source>
</evidence>
<evidence type="ECO:0000256" key="8">
    <source>
        <dbReference type="ARBA" id="ARBA00023239"/>
    </source>
</evidence>
<keyword evidence="6 9" id="KW-0862">Zinc</keyword>
<dbReference type="PANTHER" id="PTHR18952">
    <property type="entry name" value="CARBONIC ANHYDRASE"/>
    <property type="match status" value="1"/>
</dbReference>
<dbReference type="SUPFAM" id="SSF51069">
    <property type="entry name" value="Carbonic anhydrase"/>
    <property type="match status" value="1"/>
</dbReference>
<dbReference type="CDD" id="cd03117">
    <property type="entry name" value="alpha_CA_IV_XV_like"/>
    <property type="match status" value="1"/>
</dbReference>
<evidence type="ECO:0000256" key="9">
    <source>
        <dbReference type="RuleBase" id="RU367011"/>
    </source>
</evidence>
<feature type="signal peptide" evidence="9">
    <location>
        <begin position="1"/>
        <end position="19"/>
    </location>
</feature>
<dbReference type="InterPro" id="IPR018338">
    <property type="entry name" value="Carbonic_anhydrase_a-class_CS"/>
</dbReference>
<evidence type="ECO:0000256" key="5">
    <source>
        <dbReference type="ARBA" id="ARBA00022729"/>
    </source>
</evidence>
<feature type="domain" description="Alpha-carbonic anhydrase" evidence="10">
    <location>
        <begin position="24"/>
        <end position="291"/>
    </location>
</feature>
<gene>
    <name evidence="11" type="ORF">VZT92_011963</name>
</gene>
<dbReference type="SMART" id="SM01057">
    <property type="entry name" value="Carb_anhydrase"/>
    <property type="match status" value="1"/>
</dbReference>
<evidence type="ECO:0000256" key="1">
    <source>
        <dbReference type="ARBA" id="ARBA00001947"/>
    </source>
</evidence>
<feature type="chain" id="PRO_5043108489" description="Carbonic anhydrase" evidence="9">
    <location>
        <begin position="20"/>
        <end position="310"/>
    </location>
</feature>
<dbReference type="PANTHER" id="PTHR18952:SF200">
    <property type="entry name" value="CARBONIC ANHYDRASE"/>
    <property type="match status" value="1"/>
</dbReference>
<keyword evidence="4 9" id="KW-0479">Metal-binding</keyword>
<proteinExistence type="inferred from homology"/>
<reference evidence="11 12" key="1">
    <citation type="journal article" date="2024" name="Genome Biol. Evol.">
        <title>Chromosome-level genome assembly of the viviparous eelpout Zoarces viviparus.</title>
        <authorList>
            <person name="Fuhrmann N."/>
            <person name="Brasseur M.V."/>
            <person name="Bakowski C.E."/>
            <person name="Podsiadlowski L."/>
            <person name="Prost S."/>
            <person name="Krehenwinkel H."/>
            <person name="Mayer C."/>
        </authorList>
    </citation>
    <scope>NUCLEOTIDE SEQUENCE [LARGE SCALE GENOMIC DNA]</scope>
    <source>
        <strain evidence="11">NO-MEL_2022_Ind0_liver</strain>
    </source>
</reference>
<dbReference type="PROSITE" id="PS51144">
    <property type="entry name" value="ALPHA_CA_2"/>
    <property type="match status" value="1"/>
</dbReference>
<comment type="cofactor">
    <cofactor evidence="1 9">
        <name>Zn(2+)</name>
        <dbReference type="ChEBI" id="CHEBI:29105"/>
    </cofactor>
</comment>
<protein>
    <recommendedName>
        <fullName evidence="3 9">Carbonic anhydrase</fullName>
        <ecNumber evidence="3 9">4.2.1.1</ecNumber>
    </recommendedName>
</protein>
<evidence type="ECO:0000313" key="12">
    <source>
        <dbReference type="Proteomes" id="UP001488805"/>
    </source>
</evidence>
<comment type="catalytic activity">
    <reaction evidence="9">
        <text>hydrogencarbonate + H(+) = CO2 + H2O</text>
        <dbReference type="Rhea" id="RHEA:10748"/>
        <dbReference type="ChEBI" id="CHEBI:15377"/>
        <dbReference type="ChEBI" id="CHEBI:15378"/>
        <dbReference type="ChEBI" id="CHEBI:16526"/>
        <dbReference type="ChEBI" id="CHEBI:17544"/>
        <dbReference type="EC" id="4.2.1.1"/>
    </reaction>
</comment>
<accession>A0AAW1F783</accession>
<evidence type="ECO:0000256" key="4">
    <source>
        <dbReference type="ARBA" id="ARBA00022723"/>
    </source>
</evidence>
<comment type="caution">
    <text evidence="11">The sequence shown here is derived from an EMBL/GenBank/DDBJ whole genome shotgun (WGS) entry which is preliminary data.</text>
</comment>